<evidence type="ECO:0000259" key="5">
    <source>
        <dbReference type="Pfam" id="PF02748"/>
    </source>
</evidence>
<dbReference type="AlphaFoldDB" id="A0A7W9SHE5"/>
<evidence type="ECO:0000256" key="1">
    <source>
        <dbReference type="ARBA" id="ARBA00022723"/>
    </source>
</evidence>
<reference evidence="6 8" key="2">
    <citation type="submission" date="2020-08" db="EMBL/GenBank/DDBJ databases">
        <title>Genomic Encyclopedia of Type Strains, Phase IV (KMG-IV): sequencing the most valuable type-strain genomes for metagenomic binning, comparative biology and taxonomic classification.</title>
        <authorList>
            <person name="Goeker M."/>
        </authorList>
    </citation>
    <scope>NUCLEOTIDE SEQUENCE [LARGE SCALE GENOMIC DNA]</scope>
    <source>
        <strain evidence="6 8">DSM 17245</strain>
    </source>
</reference>
<dbReference type="Proteomes" id="UP000775770">
    <property type="component" value="Unassembled WGS sequence"/>
</dbReference>
<feature type="domain" description="Aspartate carbamoyltransferase regulatory subunit N-terminal" evidence="4">
    <location>
        <begin position="1"/>
        <end position="89"/>
    </location>
</feature>
<dbReference type="Proteomes" id="UP000522163">
    <property type="component" value="Unassembled WGS sequence"/>
</dbReference>
<dbReference type="GO" id="GO:0009347">
    <property type="term" value="C:aspartate carbamoyltransferase complex"/>
    <property type="evidence" value="ECO:0007669"/>
    <property type="project" value="InterPro"/>
</dbReference>
<dbReference type="Gene3D" id="2.30.30.20">
    <property type="entry name" value="Aspartate carbamoyltransferase regulatory subunit, C-terminal domain"/>
    <property type="match status" value="1"/>
</dbReference>
<organism evidence="6 8">
    <name type="scientific">Oribacterium sinus</name>
    <dbReference type="NCBI Taxonomy" id="237576"/>
    <lineage>
        <taxon>Bacteria</taxon>
        <taxon>Bacillati</taxon>
        <taxon>Bacillota</taxon>
        <taxon>Clostridia</taxon>
        <taxon>Lachnospirales</taxon>
        <taxon>Lachnospiraceae</taxon>
        <taxon>Oribacterium</taxon>
    </lineage>
</organism>
<protein>
    <submittedName>
        <fullName evidence="6">Aspartate carbamoyltransferase regulatory subunit</fullName>
    </submittedName>
</protein>
<dbReference type="InterPro" id="IPR036792">
    <property type="entry name" value="Asp_carbatrfase_reg_C_sf"/>
</dbReference>
<evidence type="ECO:0000313" key="7">
    <source>
        <dbReference type="EMBL" id="MBF1272693.1"/>
    </source>
</evidence>
<dbReference type="EMBL" id="JACHHH010000011">
    <property type="protein sequence ID" value="MBB6042027.1"/>
    <property type="molecule type" value="Genomic_DNA"/>
</dbReference>
<dbReference type="Gene3D" id="3.30.70.140">
    <property type="entry name" value="Aspartate carbamoyltransferase regulatory subunit, N-terminal domain"/>
    <property type="match status" value="1"/>
</dbReference>
<dbReference type="GO" id="GO:0006207">
    <property type="term" value="P:'de novo' pyrimidine nucleobase biosynthetic process"/>
    <property type="evidence" value="ECO:0007669"/>
    <property type="project" value="InterPro"/>
</dbReference>
<dbReference type="Pfam" id="PF01948">
    <property type="entry name" value="PyrI"/>
    <property type="match status" value="1"/>
</dbReference>
<proteinExistence type="predicted"/>
<keyword evidence="3" id="KW-0665">Pyrimidine biosynthesis</keyword>
<feature type="domain" description="Aspartate carbamoyltransferase regulatory subunit C-terminal" evidence="5">
    <location>
        <begin position="95"/>
        <end position="141"/>
    </location>
</feature>
<dbReference type="GO" id="GO:0016740">
    <property type="term" value="F:transferase activity"/>
    <property type="evidence" value="ECO:0007669"/>
    <property type="project" value="UniProtKB-KW"/>
</dbReference>
<dbReference type="PANTHER" id="PTHR35805">
    <property type="entry name" value="ASPARTATE CARBAMOYLTRANSFERASE REGULATORY CHAIN"/>
    <property type="match status" value="1"/>
</dbReference>
<dbReference type="PANTHER" id="PTHR35805:SF1">
    <property type="entry name" value="ASPARTATE CARBAMOYLTRANSFERASE REGULATORY CHAIN"/>
    <property type="match status" value="1"/>
</dbReference>
<keyword evidence="6" id="KW-0808">Transferase</keyword>
<evidence type="ECO:0000256" key="2">
    <source>
        <dbReference type="ARBA" id="ARBA00022833"/>
    </source>
</evidence>
<sequence length="143" mass="16131">MKIDGIENGIVLDHIKAGKSMLVYKYLGLDSVKSPVALIQNCHSQKMGQKDIVKIAENIDLDLNVLGYIGPGITVNYIQDGKRVNKATLSLPDTLKNVLHCKNPRCITSTEQELPHIFKRIQGQKRQYRCIYCDTIAKNDDFE</sequence>
<gene>
    <name evidence="6" type="ORF">HNQ46_002022</name>
    <name evidence="7" type="ORF">HXM90_04650</name>
</gene>
<dbReference type="InterPro" id="IPR020545">
    <property type="entry name" value="Asp_carbamoyltransf_reg_N"/>
</dbReference>
<dbReference type="RefSeq" id="WP_007156785.1">
    <property type="nucleotide sequence ID" value="NZ_CAUQIH010000010.1"/>
</dbReference>
<evidence type="ECO:0000313" key="6">
    <source>
        <dbReference type="EMBL" id="MBB6042027.1"/>
    </source>
</evidence>
<dbReference type="EMBL" id="JABZRA010000049">
    <property type="protein sequence ID" value="MBF1272693.1"/>
    <property type="molecule type" value="Genomic_DNA"/>
</dbReference>
<dbReference type="Pfam" id="PF02748">
    <property type="entry name" value="PyrI_C"/>
    <property type="match status" value="1"/>
</dbReference>
<dbReference type="SUPFAM" id="SSF57825">
    <property type="entry name" value="Aspartate carbamoyltransferase, Regulatory-chain, C-terminal domain"/>
    <property type="match status" value="1"/>
</dbReference>
<reference evidence="7" key="1">
    <citation type="submission" date="2020-04" db="EMBL/GenBank/DDBJ databases">
        <title>Deep metagenomics examines the oral microbiome during advanced dental caries in children, revealing novel taxa and co-occurrences with host molecules.</title>
        <authorList>
            <person name="Baker J.L."/>
            <person name="Morton J.T."/>
            <person name="Dinis M."/>
            <person name="Alvarez R."/>
            <person name="Tran N.C."/>
            <person name="Knight R."/>
            <person name="Edlund A."/>
        </authorList>
    </citation>
    <scope>NUCLEOTIDE SEQUENCE</scope>
    <source>
        <strain evidence="7">JCVI_38_bin.19</strain>
    </source>
</reference>
<evidence type="ECO:0000259" key="4">
    <source>
        <dbReference type="Pfam" id="PF01948"/>
    </source>
</evidence>
<dbReference type="InterPro" id="IPR002801">
    <property type="entry name" value="Asp_carbamoylTrfase_reg"/>
</dbReference>
<dbReference type="NCBIfam" id="NF002063">
    <property type="entry name" value="PRK00893.1-3"/>
    <property type="match status" value="1"/>
</dbReference>
<dbReference type="GeneID" id="85015544"/>
<keyword evidence="2" id="KW-0862">Zinc</keyword>
<dbReference type="GO" id="GO:0006221">
    <property type="term" value="P:pyrimidine nucleotide biosynthetic process"/>
    <property type="evidence" value="ECO:0007669"/>
    <property type="project" value="UniProtKB-KW"/>
</dbReference>
<name>A0A7W9SHE5_9FIRM</name>
<dbReference type="InterPro" id="IPR036793">
    <property type="entry name" value="Asp_carbatrfase_reg_N_sf"/>
</dbReference>
<evidence type="ECO:0000256" key="3">
    <source>
        <dbReference type="ARBA" id="ARBA00022975"/>
    </source>
</evidence>
<accession>A0A7W9SHE5</accession>
<dbReference type="InterPro" id="IPR020542">
    <property type="entry name" value="Asp_carbamoyltrfase_reg_C"/>
</dbReference>
<keyword evidence="1" id="KW-0479">Metal-binding</keyword>
<evidence type="ECO:0000313" key="8">
    <source>
        <dbReference type="Proteomes" id="UP000522163"/>
    </source>
</evidence>
<dbReference type="SUPFAM" id="SSF54893">
    <property type="entry name" value="Aspartate carbamoyltransferase, Regulatory-chain, N-terminal domain"/>
    <property type="match status" value="1"/>
</dbReference>
<comment type="caution">
    <text evidence="6">The sequence shown here is derived from an EMBL/GenBank/DDBJ whole genome shotgun (WGS) entry which is preliminary data.</text>
</comment>
<dbReference type="GO" id="GO:0046872">
    <property type="term" value="F:metal ion binding"/>
    <property type="evidence" value="ECO:0007669"/>
    <property type="project" value="UniProtKB-KW"/>
</dbReference>